<dbReference type="Proteomes" id="UP000675881">
    <property type="component" value="Chromosome 14"/>
</dbReference>
<protein>
    <submittedName>
        <fullName evidence="1">(salmon louse) hypothetical protein</fullName>
    </submittedName>
</protein>
<evidence type="ECO:0000313" key="2">
    <source>
        <dbReference type="Proteomes" id="UP000675881"/>
    </source>
</evidence>
<keyword evidence="2" id="KW-1185">Reference proteome</keyword>
<dbReference type="EMBL" id="HG994593">
    <property type="protein sequence ID" value="CAF2844182.1"/>
    <property type="molecule type" value="Genomic_DNA"/>
</dbReference>
<dbReference type="AlphaFoldDB" id="A0A7R8CJR4"/>
<evidence type="ECO:0000313" key="1">
    <source>
        <dbReference type="EMBL" id="CAF2844182.1"/>
    </source>
</evidence>
<gene>
    <name evidence="1" type="ORF">LSAA_4992</name>
</gene>
<proteinExistence type="predicted"/>
<name>A0A7R8CJR4_LEPSM</name>
<reference evidence="1" key="1">
    <citation type="submission" date="2021-02" db="EMBL/GenBank/DDBJ databases">
        <authorList>
            <person name="Bekaert M."/>
        </authorList>
    </citation>
    <scope>NUCLEOTIDE SEQUENCE</scope>
    <source>
        <strain evidence="1">IoA-00</strain>
    </source>
</reference>
<organism evidence="1 2">
    <name type="scientific">Lepeophtheirus salmonis</name>
    <name type="common">Salmon louse</name>
    <name type="synonym">Caligus salmonis</name>
    <dbReference type="NCBI Taxonomy" id="72036"/>
    <lineage>
        <taxon>Eukaryota</taxon>
        <taxon>Metazoa</taxon>
        <taxon>Ecdysozoa</taxon>
        <taxon>Arthropoda</taxon>
        <taxon>Crustacea</taxon>
        <taxon>Multicrustacea</taxon>
        <taxon>Hexanauplia</taxon>
        <taxon>Copepoda</taxon>
        <taxon>Siphonostomatoida</taxon>
        <taxon>Caligidae</taxon>
        <taxon>Lepeophtheirus</taxon>
    </lineage>
</organism>
<accession>A0A7R8CJR4</accession>
<sequence>MLILYISPGALSLANRVPSAKNKPRNTKQISKNYRNNSTTILQDFRERNHELHFSHTAVVSVQPSELQFELYELQLENTSIIYVMCVSSALPDISRKGRNMPPVYEKLRNSSEGCDYLLFVDILIDCCILSPFIPNLSVMCHGHLIVSQQWMMHSSNRNSHFFKRWRTMKLFGAQRDYELSSYRIQRIRTLLGHIAATLSSVIDDLVLVL</sequence>